<keyword evidence="5" id="KW-0406">Ion transport</keyword>
<dbReference type="SUPFAM" id="SSF50182">
    <property type="entry name" value="Sm-like ribonucleoproteins"/>
    <property type="match status" value="1"/>
</dbReference>
<keyword evidence="4 5" id="KW-0472">Membrane</keyword>
<dbReference type="PANTHER" id="PTHR30221">
    <property type="entry name" value="SMALL-CONDUCTANCE MECHANOSENSITIVE CHANNEL"/>
    <property type="match status" value="1"/>
</dbReference>
<evidence type="ECO:0000259" key="7">
    <source>
        <dbReference type="Pfam" id="PF00924"/>
    </source>
</evidence>
<reference evidence="8 9" key="1">
    <citation type="submission" date="2015-01" db="EMBL/GenBank/DDBJ databases">
        <title>Vibrio sp. C1 JCM 19231 whole genome shotgun sequence.</title>
        <authorList>
            <person name="Sawabe T."/>
            <person name="Meirelles P."/>
            <person name="Feng G."/>
            <person name="Sayaka M."/>
            <person name="Hattori M."/>
            <person name="Ohkuma M."/>
        </authorList>
    </citation>
    <scope>NUCLEOTIDE SEQUENCE [LARGE SCALE GENOMIC DNA]</scope>
    <source>
        <strain evidence="9">JCM 19231</strain>
    </source>
</reference>
<feature type="transmembrane region" description="Helical" evidence="5">
    <location>
        <begin position="15"/>
        <end position="33"/>
    </location>
</feature>
<dbReference type="Pfam" id="PF00924">
    <property type="entry name" value="MS_channel_2nd"/>
    <property type="match status" value="1"/>
</dbReference>
<dbReference type="PANTHER" id="PTHR30221:SF8">
    <property type="entry name" value="SMALL-CONDUCTANCE MECHANOSENSITIVE CHANNEL"/>
    <property type="match status" value="1"/>
</dbReference>
<evidence type="ECO:0000256" key="1">
    <source>
        <dbReference type="ARBA" id="ARBA00004370"/>
    </source>
</evidence>
<comment type="caution">
    <text evidence="8">The sequence shown here is derived from an EMBL/GenBank/DDBJ whole genome shotgun (WGS) entry which is preliminary data.</text>
</comment>
<organism evidence="8 9">
    <name type="scientific">Vibrio ishigakensis</name>
    <dbReference type="NCBI Taxonomy" id="1481914"/>
    <lineage>
        <taxon>Bacteria</taxon>
        <taxon>Pseudomonadati</taxon>
        <taxon>Pseudomonadota</taxon>
        <taxon>Gammaproteobacteria</taxon>
        <taxon>Vibrionales</taxon>
        <taxon>Vibrionaceae</taxon>
        <taxon>Vibrio</taxon>
    </lineage>
</organism>
<dbReference type="EMBL" id="BBRZ01000064">
    <property type="protein sequence ID" value="GAM57801.1"/>
    <property type="molecule type" value="Genomic_DNA"/>
</dbReference>
<evidence type="ECO:0000256" key="3">
    <source>
        <dbReference type="ARBA" id="ARBA00022989"/>
    </source>
</evidence>
<feature type="transmembrane region" description="Helical" evidence="5">
    <location>
        <begin position="84"/>
        <end position="117"/>
    </location>
</feature>
<sequence>MSISFETIFDVIKEHHLVLAVLFFIGYRVLRRFTSSTINVLAKHKSVSASRTAFIIRCFNIFYLLILTATFLIVSGIGYGNFAIFISSVFTVVGVGFIAQWSILSNVTASFLIFFVFPYRIGDYIVVADGEGNEGTLLEIKIFHTLIKHPEGNIITYPNALLLQKSVTKVASNNIAKRNSDKKSEEKEESVQNTNLELPKNRYPLRRRKGRKRTDTPMAAQVEL</sequence>
<keyword evidence="2 5" id="KW-0812">Transmembrane</keyword>
<comment type="function">
    <text evidence="5">Mechanosensitive channel that participates in the regulation of osmotic pressure changes within the cell, opening in response to stretch forces in the membrane lipid bilayer, without the need for other proteins. Contributes to normal resistance to hypoosmotic shock. Forms an ion channel of 1.0 nanosiemens conductance with a slight preference for anions.</text>
</comment>
<comment type="similarity">
    <text evidence="5">Belongs to the MscS (TC 1.A.23) family.</text>
</comment>
<feature type="domain" description="Mechanosensitive ion channel MscS" evidence="7">
    <location>
        <begin position="103"/>
        <end position="167"/>
    </location>
</feature>
<evidence type="ECO:0000313" key="9">
    <source>
        <dbReference type="Proteomes" id="UP000031671"/>
    </source>
</evidence>
<evidence type="ECO:0000256" key="6">
    <source>
        <dbReference type="SAM" id="MobiDB-lite"/>
    </source>
</evidence>
<dbReference type="Proteomes" id="UP000031671">
    <property type="component" value="Unassembled WGS sequence"/>
</dbReference>
<comment type="subcellular location">
    <subcellularLocation>
        <location evidence="5">Cell inner membrane</location>
        <topology evidence="5">Multi-pass membrane protein</topology>
    </subcellularLocation>
    <subcellularLocation>
        <location evidence="1">Membrane</location>
    </subcellularLocation>
</comment>
<dbReference type="InterPro" id="IPR006685">
    <property type="entry name" value="MscS_channel_2nd"/>
</dbReference>
<keyword evidence="9" id="KW-1185">Reference proteome</keyword>
<dbReference type="InterPro" id="IPR023408">
    <property type="entry name" value="MscS_beta-dom_sf"/>
</dbReference>
<accession>A0A0B8NV51</accession>
<dbReference type="RefSeq" id="WP_261836404.1">
    <property type="nucleotide sequence ID" value="NZ_AP024882.1"/>
</dbReference>
<evidence type="ECO:0000256" key="2">
    <source>
        <dbReference type="ARBA" id="ARBA00022692"/>
    </source>
</evidence>
<dbReference type="Gene3D" id="2.30.30.60">
    <property type="match status" value="1"/>
</dbReference>
<evidence type="ECO:0000313" key="8">
    <source>
        <dbReference type="EMBL" id="GAM57801.1"/>
    </source>
</evidence>
<keyword evidence="5" id="KW-0407">Ion channel</keyword>
<keyword evidence="5" id="KW-0813">Transport</keyword>
<reference evidence="8 9" key="2">
    <citation type="submission" date="2015-01" db="EMBL/GenBank/DDBJ databases">
        <authorList>
            <consortium name="NBRP consortium"/>
            <person name="Sawabe T."/>
            <person name="Meirelles P."/>
            <person name="Feng G."/>
            <person name="Sayaka M."/>
            <person name="Hattori M."/>
            <person name="Ohkuma M."/>
        </authorList>
    </citation>
    <scope>NUCLEOTIDE SEQUENCE [LARGE SCALE GENOMIC DNA]</scope>
    <source>
        <strain evidence="9">JCM 19231</strain>
    </source>
</reference>
<evidence type="ECO:0000256" key="4">
    <source>
        <dbReference type="ARBA" id="ARBA00023136"/>
    </source>
</evidence>
<dbReference type="InterPro" id="IPR010920">
    <property type="entry name" value="LSM_dom_sf"/>
</dbReference>
<dbReference type="GO" id="GO:0005886">
    <property type="term" value="C:plasma membrane"/>
    <property type="evidence" value="ECO:0007669"/>
    <property type="project" value="UniProtKB-SubCell"/>
</dbReference>
<keyword evidence="5" id="KW-1003">Cell membrane</keyword>
<keyword evidence="5" id="KW-0997">Cell inner membrane</keyword>
<feature type="region of interest" description="Disordered" evidence="6">
    <location>
        <begin position="175"/>
        <end position="224"/>
    </location>
</feature>
<feature type="compositionally biased region" description="Basic and acidic residues" evidence="6">
    <location>
        <begin position="178"/>
        <end position="190"/>
    </location>
</feature>
<dbReference type="InterPro" id="IPR045275">
    <property type="entry name" value="MscS_archaea/bacteria_type"/>
</dbReference>
<comment type="caution">
    <text evidence="5">Lacks conserved residue(s) required for the propagation of feature annotation.</text>
</comment>
<dbReference type="AlphaFoldDB" id="A0A0B8NV51"/>
<feature type="compositionally biased region" description="Basic residues" evidence="6">
    <location>
        <begin position="203"/>
        <end position="212"/>
    </location>
</feature>
<comment type="subunit">
    <text evidence="5">Homoheptamer.</text>
</comment>
<feature type="transmembrane region" description="Helical" evidence="5">
    <location>
        <begin position="54"/>
        <end position="78"/>
    </location>
</feature>
<proteinExistence type="inferred from homology"/>
<name>A0A0B8NV51_9VIBR</name>
<keyword evidence="3 5" id="KW-1133">Transmembrane helix</keyword>
<evidence type="ECO:0000256" key="5">
    <source>
        <dbReference type="RuleBase" id="RU369025"/>
    </source>
</evidence>
<gene>
    <name evidence="8" type="ORF">JCM19231_4213</name>
</gene>
<dbReference type="GO" id="GO:0008381">
    <property type="term" value="F:mechanosensitive monoatomic ion channel activity"/>
    <property type="evidence" value="ECO:0007669"/>
    <property type="project" value="InterPro"/>
</dbReference>
<protein>
    <recommendedName>
        <fullName evidence="5">Small-conductance mechanosensitive channel</fullName>
    </recommendedName>
</protein>